<feature type="compositionally biased region" description="Basic and acidic residues" evidence="1">
    <location>
        <begin position="86"/>
        <end position="101"/>
    </location>
</feature>
<dbReference type="Proteomes" id="UP001189429">
    <property type="component" value="Unassembled WGS sequence"/>
</dbReference>
<proteinExistence type="predicted"/>
<gene>
    <name evidence="2" type="ORF">PCOR1329_LOCUS48485</name>
</gene>
<evidence type="ECO:0000313" key="2">
    <source>
        <dbReference type="EMBL" id="CAK0858946.1"/>
    </source>
</evidence>
<reference evidence="2" key="1">
    <citation type="submission" date="2023-10" db="EMBL/GenBank/DDBJ databases">
        <authorList>
            <person name="Chen Y."/>
            <person name="Shah S."/>
            <person name="Dougan E. K."/>
            <person name="Thang M."/>
            <person name="Chan C."/>
        </authorList>
    </citation>
    <scope>NUCLEOTIDE SEQUENCE [LARGE SCALE GENOMIC DNA]</scope>
</reference>
<evidence type="ECO:0000313" key="3">
    <source>
        <dbReference type="Proteomes" id="UP001189429"/>
    </source>
</evidence>
<dbReference type="EMBL" id="CAUYUJ010015855">
    <property type="protein sequence ID" value="CAK0858946.1"/>
    <property type="molecule type" value="Genomic_DNA"/>
</dbReference>
<feature type="region of interest" description="Disordered" evidence="1">
    <location>
        <begin position="78"/>
        <end position="101"/>
    </location>
</feature>
<organism evidence="2 3">
    <name type="scientific">Prorocentrum cordatum</name>
    <dbReference type="NCBI Taxonomy" id="2364126"/>
    <lineage>
        <taxon>Eukaryota</taxon>
        <taxon>Sar</taxon>
        <taxon>Alveolata</taxon>
        <taxon>Dinophyceae</taxon>
        <taxon>Prorocentrales</taxon>
        <taxon>Prorocentraceae</taxon>
        <taxon>Prorocentrum</taxon>
    </lineage>
</organism>
<accession>A0ABN9UH31</accession>
<evidence type="ECO:0000256" key="1">
    <source>
        <dbReference type="SAM" id="MobiDB-lite"/>
    </source>
</evidence>
<keyword evidence="3" id="KW-1185">Reference proteome</keyword>
<comment type="caution">
    <text evidence="2">The sequence shown here is derived from an EMBL/GenBank/DDBJ whole genome shotgun (WGS) entry which is preliminary data.</text>
</comment>
<sequence>MTRLSSGSDFKKVARCFKCALAVERPSSTTKLLSYRAASTSLEKCAELLPPPEEAASTNAASLGGRPGWSTCALRARSRRGAAQQARDEARASDSSSEELKRCTAVPAAPFCPRVLKAGVATWGGVRHRGPGTKY</sequence>
<name>A0ABN9UH31_9DINO</name>
<protein>
    <submittedName>
        <fullName evidence="2">Uncharacterized protein</fullName>
    </submittedName>
</protein>